<protein>
    <recommendedName>
        <fullName evidence="5">DNL-type domain-containing protein</fullName>
    </recommendedName>
</protein>
<proteinExistence type="predicted"/>
<dbReference type="GO" id="GO:0005739">
    <property type="term" value="C:mitochondrion"/>
    <property type="evidence" value="ECO:0007669"/>
    <property type="project" value="TreeGrafter"/>
</dbReference>
<accession>A0A0L8GCN7</accession>
<dbReference type="GO" id="GO:0006457">
    <property type="term" value="P:protein folding"/>
    <property type="evidence" value="ECO:0007669"/>
    <property type="project" value="TreeGrafter"/>
</dbReference>
<dbReference type="STRING" id="37653.A0A0L8GCN7"/>
<sequence length="151" mass="17297">MACYLRSFNLSRSLIFNYRHLKNFHRVCSVVRSRLLYKRDQNFHTGINFRQDDPKSKLAHMSPKMQIIYTCRVCGTRSSKTFSKVSYDRGVVLVRCPGCQNLHLIADNLNYFTETGKTNVEKILAEKGEKVTKNQSNDGTVEIAPDSVSSL</sequence>
<dbReference type="PROSITE" id="PS51501">
    <property type="entry name" value="ZF_DNL"/>
    <property type="match status" value="1"/>
</dbReference>
<dbReference type="AlphaFoldDB" id="A0A0L8GCN7"/>
<dbReference type="EMBL" id="KQ422595">
    <property type="protein sequence ID" value="KOF74614.1"/>
    <property type="molecule type" value="Genomic_DNA"/>
</dbReference>
<dbReference type="GO" id="GO:0050821">
    <property type="term" value="P:protein stabilization"/>
    <property type="evidence" value="ECO:0007669"/>
    <property type="project" value="TreeGrafter"/>
</dbReference>
<dbReference type="GO" id="GO:0008270">
    <property type="term" value="F:zinc ion binding"/>
    <property type="evidence" value="ECO:0007669"/>
    <property type="project" value="UniProtKB-KW"/>
</dbReference>
<dbReference type="InterPro" id="IPR024158">
    <property type="entry name" value="Mt_import_TIM15"/>
</dbReference>
<organism evidence="6">
    <name type="scientific">Octopus bimaculoides</name>
    <name type="common">California two-spotted octopus</name>
    <dbReference type="NCBI Taxonomy" id="37653"/>
    <lineage>
        <taxon>Eukaryota</taxon>
        <taxon>Metazoa</taxon>
        <taxon>Spiralia</taxon>
        <taxon>Lophotrochozoa</taxon>
        <taxon>Mollusca</taxon>
        <taxon>Cephalopoda</taxon>
        <taxon>Coleoidea</taxon>
        <taxon>Octopodiformes</taxon>
        <taxon>Octopoda</taxon>
        <taxon>Incirrata</taxon>
        <taxon>Octopodidae</taxon>
        <taxon>Octopus</taxon>
    </lineage>
</organism>
<dbReference type="GO" id="GO:0030150">
    <property type="term" value="P:protein import into mitochondrial matrix"/>
    <property type="evidence" value="ECO:0007669"/>
    <property type="project" value="TreeGrafter"/>
</dbReference>
<dbReference type="Pfam" id="PF05180">
    <property type="entry name" value="zf-DNL"/>
    <property type="match status" value="1"/>
</dbReference>
<evidence type="ECO:0000313" key="6">
    <source>
        <dbReference type="EMBL" id="KOF74614.1"/>
    </source>
</evidence>
<keyword evidence="3" id="KW-0862">Zinc</keyword>
<feature type="domain" description="DNL-type" evidence="5">
    <location>
        <begin position="60"/>
        <end position="151"/>
    </location>
</feature>
<dbReference type="KEGG" id="obi:106877800"/>
<dbReference type="GO" id="GO:0051087">
    <property type="term" value="F:protein-folding chaperone binding"/>
    <property type="evidence" value="ECO:0007669"/>
    <property type="project" value="TreeGrafter"/>
</dbReference>
<name>A0A0L8GCN7_OCTBM</name>
<keyword evidence="1" id="KW-0479">Metal-binding</keyword>
<dbReference type="PANTHER" id="PTHR20922:SF13">
    <property type="entry name" value="DNL-TYPE ZINC FINGER PROTEIN"/>
    <property type="match status" value="1"/>
</dbReference>
<dbReference type="OrthoDB" id="512667at2759"/>
<evidence type="ECO:0000256" key="2">
    <source>
        <dbReference type="ARBA" id="ARBA00022771"/>
    </source>
</evidence>
<reference evidence="6" key="1">
    <citation type="submission" date="2015-07" db="EMBL/GenBank/DDBJ databases">
        <title>MeaNS - Measles Nucleotide Surveillance Program.</title>
        <authorList>
            <person name="Tran T."/>
            <person name="Druce J."/>
        </authorList>
    </citation>
    <scope>NUCLEOTIDE SEQUENCE</scope>
    <source>
        <strain evidence="6">UCB-OBI-ISO-001</strain>
        <tissue evidence="6">Gonad</tissue>
    </source>
</reference>
<dbReference type="InterPro" id="IPR007853">
    <property type="entry name" value="Znf_DNL-typ"/>
</dbReference>
<gene>
    <name evidence="6" type="ORF">OCBIM_22035903mg</name>
</gene>
<dbReference type="PANTHER" id="PTHR20922">
    <property type="entry name" value="DNL-TYPE ZINC FINGER PROTEIN"/>
    <property type="match status" value="1"/>
</dbReference>
<evidence type="ECO:0000256" key="4">
    <source>
        <dbReference type="PROSITE-ProRule" id="PRU00834"/>
    </source>
</evidence>
<keyword evidence="2 4" id="KW-0863">Zinc-finger</keyword>
<evidence type="ECO:0000256" key="3">
    <source>
        <dbReference type="ARBA" id="ARBA00022833"/>
    </source>
</evidence>
<evidence type="ECO:0000256" key="1">
    <source>
        <dbReference type="ARBA" id="ARBA00022723"/>
    </source>
</evidence>
<evidence type="ECO:0000259" key="5">
    <source>
        <dbReference type="PROSITE" id="PS51501"/>
    </source>
</evidence>